<dbReference type="RefSeq" id="WP_053237444.1">
    <property type="nucleotide sequence ID" value="NZ_CP011125.1"/>
</dbReference>
<keyword evidence="3" id="KW-1185">Reference proteome</keyword>
<dbReference type="KEGG" id="samy:DB32_007633"/>
<evidence type="ECO:0000313" key="2">
    <source>
        <dbReference type="EMBL" id="AKF10484.1"/>
    </source>
</evidence>
<dbReference type="EMBL" id="CP011125">
    <property type="protein sequence ID" value="AKF10484.1"/>
    <property type="molecule type" value="Genomic_DNA"/>
</dbReference>
<name>A0A0F6SHI1_9BACT</name>
<feature type="chain" id="PRO_5002509824" description="Secreted protein" evidence="1">
    <location>
        <begin position="22"/>
        <end position="153"/>
    </location>
</feature>
<sequence length="153" mass="17373">MLHRSFVLVVFLSLVALPAAAQERSSEVVRTLERSATRIQHLLGETRRAGDVRRASCVDEQLSQLTATLRLALERQHRANRHEDRGDRVMAERERALITRLSARGQELEREAQLCVDPDALEGNRTRVTVLIDPDVPDDALEEITDRRAVFAR</sequence>
<gene>
    <name evidence="2" type="ORF">DB32_007633</name>
</gene>
<reference evidence="2 3" key="1">
    <citation type="submission" date="2015-03" db="EMBL/GenBank/DDBJ databases">
        <title>Genome assembly of Sandaracinus amylolyticus DSM 53668.</title>
        <authorList>
            <person name="Sharma G."/>
            <person name="Subramanian S."/>
        </authorList>
    </citation>
    <scope>NUCLEOTIDE SEQUENCE [LARGE SCALE GENOMIC DNA]</scope>
    <source>
        <strain evidence="2 3">DSM 53668</strain>
    </source>
</reference>
<keyword evidence="1" id="KW-0732">Signal</keyword>
<evidence type="ECO:0000313" key="3">
    <source>
        <dbReference type="Proteomes" id="UP000034883"/>
    </source>
</evidence>
<evidence type="ECO:0008006" key="4">
    <source>
        <dbReference type="Google" id="ProtNLM"/>
    </source>
</evidence>
<dbReference type="AlphaFoldDB" id="A0A0F6SHI1"/>
<protein>
    <recommendedName>
        <fullName evidence="4">Secreted protein</fullName>
    </recommendedName>
</protein>
<proteinExistence type="predicted"/>
<evidence type="ECO:0000256" key="1">
    <source>
        <dbReference type="SAM" id="SignalP"/>
    </source>
</evidence>
<accession>A0A0F6SHI1</accession>
<dbReference type="Proteomes" id="UP000034883">
    <property type="component" value="Chromosome"/>
</dbReference>
<feature type="signal peptide" evidence="1">
    <location>
        <begin position="1"/>
        <end position="21"/>
    </location>
</feature>
<organism evidence="2 3">
    <name type="scientific">Sandaracinus amylolyticus</name>
    <dbReference type="NCBI Taxonomy" id="927083"/>
    <lineage>
        <taxon>Bacteria</taxon>
        <taxon>Pseudomonadati</taxon>
        <taxon>Myxococcota</taxon>
        <taxon>Polyangia</taxon>
        <taxon>Polyangiales</taxon>
        <taxon>Sandaracinaceae</taxon>
        <taxon>Sandaracinus</taxon>
    </lineage>
</organism>
<dbReference type="OrthoDB" id="5516040at2"/>